<name>X1BN37_9ZZZZ</name>
<evidence type="ECO:0000313" key="4">
    <source>
        <dbReference type="EMBL" id="GAG96425.1"/>
    </source>
</evidence>
<evidence type="ECO:0000259" key="2">
    <source>
        <dbReference type="Pfam" id="PF00534"/>
    </source>
</evidence>
<comment type="caution">
    <text evidence="4">The sequence shown here is derived from an EMBL/GenBank/DDBJ whole genome shotgun (WGS) entry which is preliminary data.</text>
</comment>
<feature type="non-terminal residue" evidence="4">
    <location>
        <position position="258"/>
    </location>
</feature>
<evidence type="ECO:0008006" key="5">
    <source>
        <dbReference type="Google" id="ProtNLM"/>
    </source>
</evidence>
<dbReference type="PANTHER" id="PTHR46401">
    <property type="entry name" value="GLYCOSYLTRANSFERASE WBBK-RELATED"/>
    <property type="match status" value="1"/>
</dbReference>
<evidence type="ECO:0000256" key="1">
    <source>
        <dbReference type="ARBA" id="ARBA00022679"/>
    </source>
</evidence>
<keyword evidence="1" id="KW-0808">Transferase</keyword>
<dbReference type="PANTHER" id="PTHR46401:SF2">
    <property type="entry name" value="GLYCOSYLTRANSFERASE WBBK-RELATED"/>
    <property type="match status" value="1"/>
</dbReference>
<organism evidence="4">
    <name type="scientific">marine sediment metagenome</name>
    <dbReference type="NCBI Taxonomy" id="412755"/>
    <lineage>
        <taxon>unclassified sequences</taxon>
        <taxon>metagenomes</taxon>
        <taxon>ecological metagenomes</taxon>
    </lineage>
</organism>
<dbReference type="GO" id="GO:0016757">
    <property type="term" value="F:glycosyltransferase activity"/>
    <property type="evidence" value="ECO:0007669"/>
    <property type="project" value="InterPro"/>
</dbReference>
<dbReference type="EMBL" id="BART01023762">
    <property type="protein sequence ID" value="GAG96425.1"/>
    <property type="molecule type" value="Genomic_DNA"/>
</dbReference>
<dbReference type="Pfam" id="PF13439">
    <property type="entry name" value="Glyco_transf_4"/>
    <property type="match status" value="1"/>
</dbReference>
<proteinExistence type="predicted"/>
<dbReference type="InterPro" id="IPR028098">
    <property type="entry name" value="Glyco_trans_4-like_N"/>
</dbReference>
<dbReference type="CDD" id="cd03809">
    <property type="entry name" value="GT4_MtfB-like"/>
    <property type="match status" value="1"/>
</dbReference>
<feature type="domain" description="Glycosyl transferase family 1" evidence="2">
    <location>
        <begin position="202"/>
        <end position="250"/>
    </location>
</feature>
<dbReference type="Gene3D" id="3.40.50.2000">
    <property type="entry name" value="Glycogen Phosphorylase B"/>
    <property type="match status" value="2"/>
</dbReference>
<dbReference type="SUPFAM" id="SSF53756">
    <property type="entry name" value="UDP-Glycosyltransferase/glycogen phosphorylase"/>
    <property type="match status" value="1"/>
</dbReference>
<sequence>MKIGIDISTVLNHGQDIGAGRYIINLLKGLFEIDRENTYILAGRYITSEHLPTIYNLKSNYPDSKIEFKLYGTTQEKLNLWNKFRFPPLELSGFRADMLHCPDFLIPPTTNKNIILTIHDLSFIRFPQFNFPWFIEKYTIEVKRNAKRAKKIIADSQSTKDDIVNFFNISPDKVNVVYLAADTFFRKLSSKEKRKETLKKYSIGKKYILSVGTIEPRKNFTTLIKAFNIVKKRSAGFNYKLVIAGRTGWKSEATYTER</sequence>
<accession>X1BN37</accession>
<dbReference type="InterPro" id="IPR001296">
    <property type="entry name" value="Glyco_trans_1"/>
</dbReference>
<protein>
    <recommendedName>
        <fullName evidence="5">Glycosyltransferase subfamily 4-like N-terminal domain-containing protein</fullName>
    </recommendedName>
</protein>
<dbReference type="AlphaFoldDB" id="X1BN37"/>
<dbReference type="Pfam" id="PF00534">
    <property type="entry name" value="Glycos_transf_1"/>
    <property type="match status" value="1"/>
</dbReference>
<feature type="domain" description="Glycosyltransferase subfamily 4-like N-terminal" evidence="3">
    <location>
        <begin position="18"/>
        <end position="183"/>
    </location>
</feature>
<dbReference type="GO" id="GO:0009103">
    <property type="term" value="P:lipopolysaccharide biosynthetic process"/>
    <property type="evidence" value="ECO:0007669"/>
    <property type="project" value="TreeGrafter"/>
</dbReference>
<gene>
    <name evidence="4" type="ORF">S01H4_43128</name>
</gene>
<evidence type="ECO:0000259" key="3">
    <source>
        <dbReference type="Pfam" id="PF13439"/>
    </source>
</evidence>
<reference evidence="4" key="1">
    <citation type="journal article" date="2014" name="Front. Microbiol.">
        <title>High frequency of phylogenetically diverse reductive dehalogenase-homologous genes in deep subseafloor sedimentary metagenomes.</title>
        <authorList>
            <person name="Kawai M."/>
            <person name="Futagami T."/>
            <person name="Toyoda A."/>
            <person name="Takaki Y."/>
            <person name="Nishi S."/>
            <person name="Hori S."/>
            <person name="Arai W."/>
            <person name="Tsubouchi T."/>
            <person name="Morono Y."/>
            <person name="Uchiyama I."/>
            <person name="Ito T."/>
            <person name="Fujiyama A."/>
            <person name="Inagaki F."/>
            <person name="Takami H."/>
        </authorList>
    </citation>
    <scope>NUCLEOTIDE SEQUENCE</scope>
    <source>
        <strain evidence="4">Expedition CK06-06</strain>
    </source>
</reference>